<dbReference type="PANTHER" id="PTHR44757:SF2">
    <property type="entry name" value="BIOFILM ARCHITECTURE MAINTENANCE PROTEIN MBAA"/>
    <property type="match status" value="1"/>
</dbReference>
<dbReference type="Gene3D" id="3.30.70.270">
    <property type="match status" value="1"/>
</dbReference>
<name>L9U8S1_9GAMM</name>
<keyword evidence="3" id="KW-0472">Membrane</keyword>
<keyword evidence="2" id="KW-0973">c-di-GMP</keyword>
<dbReference type="SMART" id="SM00267">
    <property type="entry name" value="GGDEF"/>
    <property type="match status" value="1"/>
</dbReference>
<dbReference type="NCBIfam" id="TIGR00254">
    <property type="entry name" value="GGDEF"/>
    <property type="match status" value="1"/>
</dbReference>
<dbReference type="CDD" id="cd01948">
    <property type="entry name" value="EAL"/>
    <property type="match status" value="1"/>
</dbReference>
<evidence type="ECO:0000256" key="2">
    <source>
        <dbReference type="ARBA" id="ARBA00022636"/>
    </source>
</evidence>
<evidence type="ECO:0000259" key="5">
    <source>
        <dbReference type="PROSITE" id="PS50887"/>
    </source>
</evidence>
<reference evidence="6 7" key="1">
    <citation type="journal article" date="2013" name="Genome Announc.">
        <title>Draft Genome of the Marine Gammaproteobacterium Halomonas titanicae.</title>
        <authorList>
            <person name="Sanchez-Porro C."/>
            <person name="de la Haba R.R."/>
            <person name="Cruz-Hernandez N."/>
            <person name="Gonzalez J.M."/>
            <person name="Reyes-Guirao C."/>
            <person name="Navarro-Sampedro L."/>
            <person name="Carballo M."/>
            <person name="Ventosa A."/>
        </authorList>
    </citation>
    <scope>NUCLEOTIDE SEQUENCE [LARGE SCALE GENOMIC DNA]</scope>
    <source>
        <strain evidence="6 7">BH1</strain>
    </source>
</reference>
<evidence type="ECO:0000313" key="7">
    <source>
        <dbReference type="Proteomes" id="UP000011651"/>
    </source>
</evidence>
<dbReference type="InterPro" id="IPR000160">
    <property type="entry name" value="GGDEF_dom"/>
</dbReference>
<dbReference type="PATRIC" id="fig|1204738.3.peg.2962"/>
<dbReference type="CDD" id="cd01949">
    <property type="entry name" value="GGDEF"/>
    <property type="match status" value="1"/>
</dbReference>
<evidence type="ECO:0000313" key="6">
    <source>
        <dbReference type="EMBL" id="ELY21310.1"/>
    </source>
</evidence>
<feature type="transmembrane region" description="Helical" evidence="3">
    <location>
        <begin position="12"/>
        <end position="34"/>
    </location>
</feature>
<proteinExistence type="predicted"/>
<dbReference type="PROSITE" id="PS50887">
    <property type="entry name" value="GGDEF"/>
    <property type="match status" value="1"/>
</dbReference>
<dbReference type="EMBL" id="AOPO01000007">
    <property type="protein sequence ID" value="ELY21310.1"/>
    <property type="molecule type" value="Genomic_DNA"/>
</dbReference>
<feature type="transmembrane region" description="Helical" evidence="3">
    <location>
        <begin position="201"/>
        <end position="220"/>
    </location>
</feature>
<dbReference type="InterPro" id="IPR035919">
    <property type="entry name" value="EAL_sf"/>
</dbReference>
<dbReference type="Gene3D" id="3.20.20.450">
    <property type="entry name" value="EAL domain"/>
    <property type="match status" value="1"/>
</dbReference>
<dbReference type="InterPro" id="IPR043128">
    <property type="entry name" value="Rev_trsase/Diguanyl_cyclase"/>
</dbReference>
<sequence>MPEVVMKSTQSLLMVFLLPILMVVLPALLMLTIAMKVLEEQSQQSNLLQTNDLDTLVQMATFDRQLSDLHQRITALLIDTEVTKLSTSQRYTAYSQIAQELNQIGQSVDTLATSPLLIDLSQDSTGALQSAFRQYQRFVSMANESAARELGDPALFLKEAQNHFNTFTLFSQQIFEALTLRAKERHDLSFDALTRSHSTTIWLGIAMMGVLISAAFFASWRINKRLMVVGDAILSLSKRRQPLPDFHAIEQMRQQHSGPLKRIATALIALKDSEQQRREAEQKIHRLAYYDTLTKLPNWRLMKEHLQHSLDTNQQASTFGALVYLGMDNFKRINDSSGHRVGDSLLKLIAQRLTDLQVEGATIGRLGGDEFMVILDGLAGEHLKAAEKAEALAEQIQHKLNQPFQLEGQEHFLSLSMGIALFNGPQHTVDNLFQYTNAAVHLAQKSGPNNIRFYDPKVQADLEARIELEHDMRLAIERDEFILVYQMQVDSLGRAIGAEALIRWQHPRHGFVSPGTFIPLAEETGLIMPIGNWVLETACEQLVIWANDENTQHLTLAVNVSAKQFQQPDFVDTVCGVLTKSGAPAHRLKLELTESTMIGEIDDIIARMHRLKALGVSFSLDDFGTGYSSLQYLKRLPLDQIKIDQSFVRNLHKDTDDKAIVQTIIAMGRSLGLQVIAEGVENQEHWRHLNEHQCHAFQGYYFCKPVSAAEMIQRSLAAPPMLA</sequence>
<dbReference type="FunFam" id="3.20.20.450:FF:000001">
    <property type="entry name" value="Cyclic di-GMP phosphodiesterase yahA"/>
    <property type="match status" value="1"/>
</dbReference>
<dbReference type="AlphaFoldDB" id="L9U8S1"/>
<dbReference type="InterPro" id="IPR052155">
    <property type="entry name" value="Biofilm_reg_signaling"/>
</dbReference>
<evidence type="ECO:0000256" key="1">
    <source>
        <dbReference type="ARBA" id="ARBA00012282"/>
    </source>
</evidence>
<gene>
    <name evidence="6" type="ORF">HALTITAN_1965</name>
</gene>
<keyword evidence="3" id="KW-1133">Transmembrane helix</keyword>
<feature type="domain" description="GGDEF" evidence="5">
    <location>
        <begin position="318"/>
        <end position="456"/>
    </location>
</feature>
<dbReference type="PANTHER" id="PTHR44757">
    <property type="entry name" value="DIGUANYLATE CYCLASE DGCP"/>
    <property type="match status" value="1"/>
</dbReference>
<dbReference type="InterPro" id="IPR029787">
    <property type="entry name" value="Nucleotide_cyclase"/>
</dbReference>
<dbReference type="GO" id="GO:0071111">
    <property type="term" value="F:cyclic-guanylate-specific phosphodiesterase activity"/>
    <property type="evidence" value="ECO:0007669"/>
    <property type="project" value="UniProtKB-EC"/>
</dbReference>
<comment type="caution">
    <text evidence="6">The sequence shown here is derived from an EMBL/GenBank/DDBJ whole genome shotgun (WGS) entry which is preliminary data.</text>
</comment>
<dbReference type="EC" id="3.1.4.52" evidence="1"/>
<dbReference type="Proteomes" id="UP000011651">
    <property type="component" value="Unassembled WGS sequence"/>
</dbReference>
<dbReference type="Pfam" id="PF00990">
    <property type="entry name" value="GGDEF"/>
    <property type="match status" value="1"/>
</dbReference>
<organism evidence="6 7">
    <name type="scientific">Vreelandella titanicae BH1</name>
    <dbReference type="NCBI Taxonomy" id="1204738"/>
    <lineage>
        <taxon>Bacteria</taxon>
        <taxon>Pseudomonadati</taxon>
        <taxon>Pseudomonadota</taxon>
        <taxon>Gammaproteobacteria</taxon>
        <taxon>Oceanospirillales</taxon>
        <taxon>Halomonadaceae</taxon>
        <taxon>Vreelandella</taxon>
    </lineage>
</organism>
<dbReference type="SUPFAM" id="SSF55073">
    <property type="entry name" value="Nucleotide cyclase"/>
    <property type="match status" value="1"/>
</dbReference>
<dbReference type="SUPFAM" id="SSF141868">
    <property type="entry name" value="EAL domain-like"/>
    <property type="match status" value="1"/>
</dbReference>
<protein>
    <recommendedName>
        <fullName evidence="1">cyclic-guanylate-specific phosphodiesterase</fullName>
        <ecNumber evidence="1">3.1.4.52</ecNumber>
    </recommendedName>
</protein>
<evidence type="ECO:0000259" key="4">
    <source>
        <dbReference type="PROSITE" id="PS50883"/>
    </source>
</evidence>
<keyword evidence="3" id="KW-0812">Transmembrane</keyword>
<accession>L9U8S1</accession>
<evidence type="ECO:0000256" key="3">
    <source>
        <dbReference type="SAM" id="Phobius"/>
    </source>
</evidence>
<dbReference type="PROSITE" id="PS50883">
    <property type="entry name" value="EAL"/>
    <property type="match status" value="1"/>
</dbReference>
<dbReference type="InterPro" id="IPR001633">
    <property type="entry name" value="EAL_dom"/>
</dbReference>
<dbReference type="Pfam" id="PF00563">
    <property type="entry name" value="EAL"/>
    <property type="match status" value="1"/>
</dbReference>
<feature type="domain" description="EAL" evidence="4">
    <location>
        <begin position="465"/>
        <end position="719"/>
    </location>
</feature>
<dbReference type="SMART" id="SM00052">
    <property type="entry name" value="EAL"/>
    <property type="match status" value="1"/>
</dbReference>